<keyword evidence="1" id="KW-0732">Signal</keyword>
<dbReference type="GO" id="GO:0009279">
    <property type="term" value="C:cell outer membrane"/>
    <property type="evidence" value="ECO:0007669"/>
    <property type="project" value="InterPro"/>
</dbReference>
<name>A0A1L3GQB1_9BACT</name>
<dbReference type="GO" id="GO:0004190">
    <property type="term" value="F:aspartic-type endopeptidase activity"/>
    <property type="evidence" value="ECO:0007669"/>
    <property type="project" value="InterPro"/>
</dbReference>
<gene>
    <name evidence="2" type="ORF">A7E78_09845</name>
</gene>
<evidence type="ECO:0000313" key="3">
    <source>
        <dbReference type="Proteomes" id="UP000182517"/>
    </source>
</evidence>
<feature type="signal peptide" evidence="1">
    <location>
        <begin position="1"/>
        <end position="25"/>
    </location>
</feature>
<keyword evidence="3" id="KW-1185">Reference proteome</keyword>
<dbReference type="Pfam" id="PF01278">
    <property type="entry name" value="Omptin"/>
    <property type="match status" value="1"/>
</dbReference>
<dbReference type="RefSeq" id="WP_072284077.1">
    <property type="nucleotide sequence ID" value="NZ_CP015519.1"/>
</dbReference>
<reference evidence="2 3" key="1">
    <citation type="journal article" date="2017" name="Genome Announc.">
        <title>Complete Genome Sequences of Two Acetylene-Fermenting Pelobacter acetylenicus Strains.</title>
        <authorList>
            <person name="Sutton J.M."/>
            <person name="Baesman S.M."/>
            <person name="Fierst J.L."/>
            <person name="Poret-Peterson A.T."/>
            <person name="Oremland R.S."/>
            <person name="Dunlap D.S."/>
            <person name="Akob D.M."/>
        </authorList>
    </citation>
    <scope>NUCLEOTIDE SEQUENCE [LARGE SCALE GENOMIC DNA]</scope>
    <source>
        <strain evidence="2 3">SFB93</strain>
    </source>
</reference>
<dbReference type="InterPro" id="IPR000036">
    <property type="entry name" value="Peptidase_A26_omptin"/>
</dbReference>
<feature type="chain" id="PRO_5012769499" description="Omptin family outer membrane protease" evidence="1">
    <location>
        <begin position="26"/>
        <end position="319"/>
    </location>
</feature>
<protein>
    <recommendedName>
        <fullName evidence="4">Omptin family outer membrane protease</fullName>
    </recommendedName>
</protein>
<dbReference type="Gene3D" id="2.40.128.90">
    <property type="entry name" value="OMPT-like"/>
    <property type="match status" value="1"/>
</dbReference>
<evidence type="ECO:0000313" key="2">
    <source>
        <dbReference type="EMBL" id="APG28117.1"/>
    </source>
</evidence>
<dbReference type="OrthoDB" id="5431381at2"/>
<sequence length="319" mass="36100">MFTNPAKLIAVICCLVFIPFSDAEARVSVSIGTGYLTGDTQYQIGGTAIDAGGATEFHFPISELEFPLDAIMVKGTVSADFAERWQLMASAATNFTDDTGKMEDSDWLSPGSLDIYSESDTDMDALLLEGKISYMFWQGYYGQNSANGVANSDIRFLYFAGLGYKYQKFEFEVSDLDQWYPSSPTTPHDRVSGLVLDYEAEYHIPYLELSMEMDVAEKFQMEIGLAYAPFVDFQDEDQHLLRNKVNIADHNWDGDALFFRLSARYNFNRHWYLETDFEAMKIESEGRSDAYFGGVWDHSIDHEVESKQYSAYLSIGASF</sequence>
<dbReference type="InterPro" id="IPR020080">
    <property type="entry name" value="OM_adhesin/peptidase_omptin"/>
</dbReference>
<dbReference type="KEGG" id="pef:A7E78_09845"/>
<dbReference type="InterPro" id="IPR053724">
    <property type="entry name" value="OMP_A26_sf"/>
</dbReference>
<dbReference type="STRING" id="1842532.A7E78_09845"/>
<organism evidence="2 3">
    <name type="scientific">Syntrophotalea acetylenivorans</name>
    <dbReference type="NCBI Taxonomy" id="1842532"/>
    <lineage>
        <taxon>Bacteria</taxon>
        <taxon>Pseudomonadati</taxon>
        <taxon>Thermodesulfobacteriota</taxon>
        <taxon>Desulfuromonadia</taxon>
        <taxon>Desulfuromonadales</taxon>
        <taxon>Syntrophotaleaceae</taxon>
        <taxon>Syntrophotalea</taxon>
    </lineage>
</organism>
<evidence type="ECO:0008006" key="4">
    <source>
        <dbReference type="Google" id="ProtNLM"/>
    </source>
</evidence>
<accession>A0A1L3GQB1</accession>
<dbReference type="GO" id="GO:0006508">
    <property type="term" value="P:proteolysis"/>
    <property type="evidence" value="ECO:0007669"/>
    <property type="project" value="InterPro"/>
</dbReference>
<dbReference type="SUPFAM" id="SSF69917">
    <property type="entry name" value="OMPT-like"/>
    <property type="match status" value="1"/>
</dbReference>
<dbReference type="EMBL" id="CP015519">
    <property type="protein sequence ID" value="APG28117.1"/>
    <property type="molecule type" value="Genomic_DNA"/>
</dbReference>
<evidence type="ECO:0000256" key="1">
    <source>
        <dbReference type="SAM" id="SignalP"/>
    </source>
</evidence>
<dbReference type="AlphaFoldDB" id="A0A1L3GQB1"/>
<dbReference type="Proteomes" id="UP000182517">
    <property type="component" value="Chromosome"/>
</dbReference>
<proteinExistence type="predicted"/>